<evidence type="ECO:0000256" key="6">
    <source>
        <dbReference type="ARBA" id="ARBA00022989"/>
    </source>
</evidence>
<keyword evidence="6 9" id="KW-1133">Transmembrane helix</keyword>
<protein>
    <submittedName>
        <fullName evidence="10">Membrane protein YedE/YeeE</fullName>
    </submittedName>
</protein>
<evidence type="ECO:0000256" key="1">
    <source>
        <dbReference type="ARBA" id="ARBA00004429"/>
    </source>
</evidence>
<evidence type="ECO:0000313" key="11">
    <source>
        <dbReference type="Proteomes" id="UP001161160"/>
    </source>
</evidence>
<keyword evidence="3" id="KW-1003">Cell membrane</keyword>
<dbReference type="GO" id="GO:0005886">
    <property type="term" value="C:plasma membrane"/>
    <property type="evidence" value="ECO:0007669"/>
    <property type="project" value="UniProtKB-SubCell"/>
</dbReference>
<keyword evidence="7 9" id="KW-0472">Membrane</keyword>
<keyword evidence="2" id="KW-0813">Transport</keyword>
<feature type="transmembrane region" description="Helical" evidence="9">
    <location>
        <begin position="313"/>
        <end position="335"/>
    </location>
</feature>
<feature type="transmembrane region" description="Helical" evidence="9">
    <location>
        <begin position="273"/>
        <end position="293"/>
    </location>
</feature>
<keyword evidence="4" id="KW-0997">Cell inner membrane</keyword>
<evidence type="ECO:0000313" key="10">
    <source>
        <dbReference type="EMBL" id="MDH6503469.1"/>
    </source>
</evidence>
<dbReference type="PANTHER" id="PTHR30574:SF1">
    <property type="entry name" value="SULPHUR TRANSPORT DOMAIN-CONTAINING PROTEIN"/>
    <property type="match status" value="1"/>
</dbReference>
<feature type="transmembrane region" description="Helical" evidence="9">
    <location>
        <begin position="86"/>
        <end position="105"/>
    </location>
</feature>
<evidence type="ECO:0000256" key="7">
    <source>
        <dbReference type="ARBA" id="ARBA00023136"/>
    </source>
</evidence>
<gene>
    <name evidence="10" type="ORF">M2127_000759</name>
</gene>
<dbReference type="RefSeq" id="WP_280756594.1">
    <property type="nucleotide sequence ID" value="NZ_JARXXW010000008.1"/>
</dbReference>
<evidence type="ECO:0000256" key="2">
    <source>
        <dbReference type="ARBA" id="ARBA00022448"/>
    </source>
</evidence>
<organism evidence="10 11">
    <name type="scientific">Polynucleobacter sphagniphilus</name>
    <dbReference type="NCBI Taxonomy" id="1743169"/>
    <lineage>
        <taxon>Bacteria</taxon>
        <taxon>Pseudomonadati</taxon>
        <taxon>Pseudomonadota</taxon>
        <taxon>Betaproteobacteria</taxon>
        <taxon>Burkholderiales</taxon>
        <taxon>Burkholderiaceae</taxon>
        <taxon>Polynucleobacter</taxon>
    </lineage>
</organism>
<reference evidence="10" key="1">
    <citation type="submission" date="2023-04" db="EMBL/GenBank/DDBJ databases">
        <title>Genome Encyclopedia of Bacteria and Archaea VI: Functional Genomics of Type Strains.</title>
        <authorList>
            <person name="Whitman W."/>
        </authorList>
    </citation>
    <scope>NUCLEOTIDE SEQUENCE</scope>
    <source>
        <strain evidence="10">Enz.4-51</strain>
    </source>
</reference>
<dbReference type="EMBL" id="JARXYA010000003">
    <property type="protein sequence ID" value="MDH6503469.1"/>
    <property type="molecule type" value="Genomic_DNA"/>
</dbReference>
<feature type="transmembrane region" description="Helical" evidence="9">
    <location>
        <begin position="341"/>
        <end position="360"/>
    </location>
</feature>
<evidence type="ECO:0000256" key="3">
    <source>
        <dbReference type="ARBA" id="ARBA00022475"/>
    </source>
</evidence>
<accession>A0AA43S4I4</accession>
<dbReference type="PANTHER" id="PTHR30574">
    <property type="entry name" value="INNER MEMBRANE PROTEIN YEDE"/>
    <property type="match status" value="1"/>
</dbReference>
<keyword evidence="11" id="KW-1185">Reference proteome</keyword>
<dbReference type="AlphaFoldDB" id="A0AA43S4I4"/>
<dbReference type="Pfam" id="PF04143">
    <property type="entry name" value="Sulf_transp"/>
    <property type="match status" value="1"/>
</dbReference>
<evidence type="ECO:0000256" key="5">
    <source>
        <dbReference type="ARBA" id="ARBA00022692"/>
    </source>
</evidence>
<feature type="transmembrane region" description="Helical" evidence="9">
    <location>
        <begin position="12"/>
        <end position="33"/>
    </location>
</feature>
<evidence type="ECO:0000256" key="4">
    <source>
        <dbReference type="ARBA" id="ARBA00022519"/>
    </source>
</evidence>
<evidence type="ECO:0000256" key="9">
    <source>
        <dbReference type="SAM" id="Phobius"/>
    </source>
</evidence>
<comment type="similarity">
    <text evidence="8">Belongs to the TsuA/YedE (TC 9.B.102) family.</text>
</comment>
<keyword evidence="5 9" id="KW-0812">Transmembrane</keyword>
<feature type="transmembrane region" description="Helical" evidence="9">
    <location>
        <begin position="54"/>
        <end position="74"/>
    </location>
</feature>
<dbReference type="InterPro" id="IPR007272">
    <property type="entry name" value="Sulf_transp_TsuA/YedE"/>
</dbReference>
<feature type="transmembrane region" description="Helical" evidence="9">
    <location>
        <begin position="177"/>
        <end position="196"/>
    </location>
</feature>
<feature type="transmembrane region" description="Helical" evidence="9">
    <location>
        <begin position="125"/>
        <end position="145"/>
    </location>
</feature>
<dbReference type="Proteomes" id="UP001161160">
    <property type="component" value="Unassembled WGS sequence"/>
</dbReference>
<name>A0AA43S4I4_9BURK</name>
<feature type="transmembrane region" description="Helical" evidence="9">
    <location>
        <begin position="208"/>
        <end position="227"/>
    </location>
</feature>
<proteinExistence type="inferred from homology"/>
<comment type="caution">
    <text evidence="10">The sequence shown here is derived from an EMBL/GenBank/DDBJ whole genome shotgun (WGS) entry which is preliminary data.</text>
</comment>
<comment type="subcellular location">
    <subcellularLocation>
        <location evidence="1">Cell inner membrane</location>
        <topology evidence="1">Multi-pass membrane protein</topology>
    </subcellularLocation>
</comment>
<evidence type="ECO:0000256" key="8">
    <source>
        <dbReference type="ARBA" id="ARBA00035655"/>
    </source>
</evidence>
<sequence length="373" mass="40019">MNNLDIANLSHYALLATFFVTVLLGAVMQRTSFCTMGAISDFLVMSDLTRVRQWALAIGVAIIGVFILSSLSLIDTGKTIYTSSRLLYLSIIVGSICFSFGMVLASGCGSKTLIRIGGGNLKSVVVFFVLGLSAYMTLRGFLAVFRANFLDSVFIVLNTNQDLPSIFAAQFGVDRGLMHLFIALAIGGLCVLFALLKKSFWTFDNLLAGLMVGFAICSIWWISGYIAHVAEDPNTLEEVFLATNSGKMESLSFVSPYAYTLDWLMMYSDTSKVLTIGIVAVAGMISGSAIYALASNTFRWETFANTEDTANHLVGAALMGFGGITALGCTIGQGLSGISTLALGSFIAMPGFVLGAYLALRYLQYRLAPNPCN</sequence>